<proteinExistence type="predicted"/>
<feature type="transmembrane region" description="Helical" evidence="1">
    <location>
        <begin position="168"/>
        <end position="185"/>
    </location>
</feature>
<dbReference type="EMBL" id="JABFTT010000002">
    <property type="protein sequence ID" value="MCE8018925.1"/>
    <property type="molecule type" value="Genomic_DNA"/>
</dbReference>
<keyword evidence="1" id="KW-1133">Transmembrane helix</keyword>
<dbReference type="Proteomes" id="UP001320122">
    <property type="component" value="Unassembled WGS sequence"/>
</dbReference>
<feature type="transmembrane region" description="Helical" evidence="1">
    <location>
        <begin position="191"/>
        <end position="208"/>
    </location>
</feature>
<name>A0ABS9AAX1_9GAMM</name>
<protein>
    <submittedName>
        <fullName evidence="2">Uncharacterized protein</fullName>
    </submittedName>
</protein>
<evidence type="ECO:0000313" key="2">
    <source>
        <dbReference type="EMBL" id="MCE8018925.1"/>
    </source>
</evidence>
<reference evidence="2 3" key="1">
    <citation type="journal article" date="2021" name="Front. Microbiol.">
        <title>Aerobic Denitrification and Heterotrophic Sulfur Oxidation in the Genus Halomonas Revealed by Six Novel Species Characterizations and Genome-Based Analysis.</title>
        <authorList>
            <person name="Wang L."/>
            <person name="Shao Z."/>
        </authorList>
    </citation>
    <scope>NUCLEOTIDE SEQUENCE [LARGE SCALE GENOMIC DNA]</scope>
    <source>
        <strain evidence="2 3">MCCC 1A11036</strain>
    </source>
</reference>
<comment type="caution">
    <text evidence="2">The sequence shown here is derived from an EMBL/GenBank/DDBJ whole genome shotgun (WGS) entry which is preliminary data.</text>
</comment>
<feature type="transmembrane region" description="Helical" evidence="1">
    <location>
        <begin position="106"/>
        <end position="125"/>
    </location>
</feature>
<evidence type="ECO:0000313" key="3">
    <source>
        <dbReference type="Proteomes" id="UP001320122"/>
    </source>
</evidence>
<keyword evidence="1" id="KW-0472">Membrane</keyword>
<keyword evidence="3" id="KW-1185">Reference proteome</keyword>
<evidence type="ECO:0000256" key="1">
    <source>
        <dbReference type="SAM" id="Phobius"/>
    </source>
</evidence>
<gene>
    <name evidence="2" type="ORF">HOP51_02155</name>
</gene>
<feature type="transmembrane region" description="Helical" evidence="1">
    <location>
        <begin position="228"/>
        <end position="246"/>
    </location>
</feature>
<dbReference type="RefSeq" id="WP_234272311.1">
    <property type="nucleotide sequence ID" value="NZ_JABFTT010000002.1"/>
</dbReference>
<feature type="transmembrane region" description="Helical" evidence="1">
    <location>
        <begin position="59"/>
        <end position="86"/>
    </location>
</feature>
<sequence>MNIQQSCGFSKVKCCADLFLFCTAVGLEVKVLLGKILATLRWSFSIGNKFFRVVPGVTLSIIATTLVSQLSILLAFLLPLKILMLLGSTGIPRYFPASFANVDRDLLVMGLSLSAVGFYLLYFIAEKIIASSSNRGAALLLERSQKIALFENQEDVATRGYQRYSRSLAGSVFLFLVAIVMAWLYPELLAVLVGYIVAAFVFLTMLYGKGGKLKESLDEAPGRIITNATSIGFLLTFGFMVGQFLLGNPPGLLVAIISLILMRQGFSRITGLVNDLKGLYAQRFKLNALFFHGHVLVNEAKKHETNFWSLLQSSQREQWIYDVLKDVVSQPIEKVKVHWWQLGGQDVAAFRVKSFDHEGTQVAENLVKLFNTNRSSLAKHEATLLSGNTPLPTLPLLSVDEIEGLHCHVFEWVPAKKVPQKQVKAARQQMIEMLLSIEPEKNLVSQFKRSRPPLWQRVDDRMLERLRTVAEMLGGEHTSQVQLFGEQQDAIMSRLRELPLTLVNPDLRPNAFLKAENGELLMTHWGRWSLEPVGANWPVQPRQLEQLACALKEAKASRRALRDVRSEDACLAALMFMLEKLYARQDFVEALKLIPRILTYLNMRPQSSKVTA</sequence>
<organism evidence="2 3">
    <name type="scientific">Billgrantia zhangzhouensis</name>
    <dbReference type="NCBI Taxonomy" id="2733481"/>
    <lineage>
        <taxon>Bacteria</taxon>
        <taxon>Pseudomonadati</taxon>
        <taxon>Pseudomonadota</taxon>
        <taxon>Gammaproteobacteria</taxon>
        <taxon>Oceanospirillales</taxon>
        <taxon>Halomonadaceae</taxon>
        <taxon>Billgrantia</taxon>
    </lineage>
</organism>
<accession>A0ABS9AAX1</accession>
<keyword evidence="1" id="KW-0812">Transmembrane</keyword>